<feature type="region of interest" description="Disordered" evidence="1">
    <location>
        <begin position="194"/>
        <end position="255"/>
    </location>
</feature>
<protein>
    <submittedName>
        <fullName evidence="2">Uncharacterized protein</fullName>
    </submittedName>
</protein>
<dbReference type="InterPro" id="IPR011010">
    <property type="entry name" value="DNA_brk_join_enz"/>
</dbReference>
<dbReference type="Proteomes" id="UP000324222">
    <property type="component" value="Unassembled WGS sequence"/>
</dbReference>
<dbReference type="PANTHER" id="PTHR35617:SF3">
    <property type="entry name" value="CORE-BINDING (CB) DOMAIN-CONTAINING PROTEIN"/>
    <property type="match status" value="1"/>
</dbReference>
<proteinExistence type="predicted"/>
<gene>
    <name evidence="2" type="ORF">E2C01_017094</name>
</gene>
<name>A0A5B7DSG5_PORTR</name>
<dbReference type="AlphaFoldDB" id="A0A5B7DSG5"/>
<comment type="caution">
    <text evidence="2">The sequence shown here is derived from an EMBL/GenBank/DDBJ whole genome shotgun (WGS) entry which is preliminary data.</text>
</comment>
<dbReference type="GO" id="GO:0003677">
    <property type="term" value="F:DNA binding"/>
    <property type="evidence" value="ECO:0007669"/>
    <property type="project" value="InterPro"/>
</dbReference>
<evidence type="ECO:0000313" key="2">
    <source>
        <dbReference type="EMBL" id="MPC24024.1"/>
    </source>
</evidence>
<sequence length="255" mass="28135">MTASTLPGGPLFTRDSGRRLQGKQPSLGQQTTTRGVSSETTNRYSDTWDVMPVLQQLKTMAPAHNLTLKLAMLMALTQAACVQSLHLLVLKEISIGEDSITMWLGGNIKQCWPKCNIQFVRFSVYTRDTNLCVCDTLRLYIAKTKQLRAVGQEDGQLFINFVKPYKPVSKDTIARWIRTMLDLSGADTARYTAGSMRPAAASRNHSEDGGMRSLPEEDTESPPVEQPEESAGSATDVPESPEKLRCCRSFPGSMS</sequence>
<evidence type="ECO:0000256" key="1">
    <source>
        <dbReference type="SAM" id="MobiDB-lite"/>
    </source>
</evidence>
<organism evidence="2 3">
    <name type="scientific">Portunus trituberculatus</name>
    <name type="common">Swimming crab</name>
    <name type="synonym">Neptunus trituberculatus</name>
    <dbReference type="NCBI Taxonomy" id="210409"/>
    <lineage>
        <taxon>Eukaryota</taxon>
        <taxon>Metazoa</taxon>
        <taxon>Ecdysozoa</taxon>
        <taxon>Arthropoda</taxon>
        <taxon>Crustacea</taxon>
        <taxon>Multicrustacea</taxon>
        <taxon>Malacostraca</taxon>
        <taxon>Eumalacostraca</taxon>
        <taxon>Eucarida</taxon>
        <taxon>Decapoda</taxon>
        <taxon>Pleocyemata</taxon>
        <taxon>Brachyura</taxon>
        <taxon>Eubrachyura</taxon>
        <taxon>Portunoidea</taxon>
        <taxon>Portunidae</taxon>
        <taxon>Portuninae</taxon>
        <taxon>Portunus</taxon>
    </lineage>
</organism>
<feature type="region of interest" description="Disordered" evidence="1">
    <location>
        <begin position="1"/>
        <end position="41"/>
    </location>
</feature>
<keyword evidence="3" id="KW-1185">Reference proteome</keyword>
<dbReference type="PANTHER" id="PTHR35617">
    <property type="entry name" value="PHAGE_INTEGRASE DOMAIN-CONTAINING PROTEIN"/>
    <property type="match status" value="1"/>
</dbReference>
<feature type="compositionally biased region" description="Polar residues" evidence="1">
    <location>
        <begin position="23"/>
        <end position="41"/>
    </location>
</feature>
<accession>A0A5B7DSG5</accession>
<evidence type="ECO:0000313" key="3">
    <source>
        <dbReference type="Proteomes" id="UP000324222"/>
    </source>
</evidence>
<dbReference type="OrthoDB" id="6361724at2759"/>
<dbReference type="SUPFAM" id="SSF56349">
    <property type="entry name" value="DNA breaking-rejoining enzymes"/>
    <property type="match status" value="1"/>
</dbReference>
<reference evidence="2 3" key="1">
    <citation type="submission" date="2019-05" db="EMBL/GenBank/DDBJ databases">
        <title>Another draft genome of Portunus trituberculatus and its Hox gene families provides insights of decapod evolution.</title>
        <authorList>
            <person name="Jeong J.-H."/>
            <person name="Song I."/>
            <person name="Kim S."/>
            <person name="Choi T."/>
            <person name="Kim D."/>
            <person name="Ryu S."/>
            <person name="Kim W."/>
        </authorList>
    </citation>
    <scope>NUCLEOTIDE SEQUENCE [LARGE SCALE GENOMIC DNA]</scope>
    <source>
        <tissue evidence="2">Muscle</tissue>
    </source>
</reference>
<dbReference type="EMBL" id="VSRR010001280">
    <property type="protein sequence ID" value="MPC24024.1"/>
    <property type="molecule type" value="Genomic_DNA"/>
</dbReference>